<keyword evidence="4 6" id="KW-1133">Transmembrane helix</keyword>
<evidence type="ECO:0000313" key="8">
    <source>
        <dbReference type="Proteomes" id="UP000465221"/>
    </source>
</evidence>
<keyword evidence="5 6" id="KW-0472">Membrane</keyword>
<feature type="transmembrane region" description="Helical" evidence="6">
    <location>
        <begin position="79"/>
        <end position="99"/>
    </location>
</feature>
<evidence type="ECO:0000256" key="5">
    <source>
        <dbReference type="ARBA" id="ARBA00023136"/>
    </source>
</evidence>
<evidence type="ECO:0000313" key="7">
    <source>
        <dbReference type="EMBL" id="GFF40534.1"/>
    </source>
</evidence>
<reference evidence="7 8" key="1">
    <citation type="submission" date="2020-01" db="EMBL/GenBank/DDBJ databases">
        <title>Draft genome sequence of Aspergillus udagawae IFM 46972.</title>
        <authorList>
            <person name="Takahashi H."/>
            <person name="Yaguchi T."/>
        </authorList>
    </citation>
    <scope>NUCLEOTIDE SEQUENCE [LARGE SCALE GENOMIC DNA]</scope>
    <source>
        <strain evidence="7 8">IFM 46972</strain>
    </source>
</reference>
<dbReference type="AlphaFoldDB" id="A0A8H3RUM8"/>
<feature type="transmembrane region" description="Helical" evidence="6">
    <location>
        <begin position="25"/>
        <end position="43"/>
    </location>
</feature>
<evidence type="ECO:0000256" key="4">
    <source>
        <dbReference type="ARBA" id="ARBA00022989"/>
    </source>
</evidence>
<feature type="transmembrane region" description="Helical" evidence="6">
    <location>
        <begin position="157"/>
        <end position="174"/>
    </location>
</feature>
<sequence length="195" mass="20889">MTVIQAVTGFMAGFIIHRTGRYLPLIYLGMALTTLAFSLFTLLSDKSTIPAIIGLELLGGLGVGLVFQPPLIALQSYGLFGFIRSCSTSVSIVIGGVVFQNEMQSRQDMLQRLLPGKVAKDFSGQSAAANVALIQSLSHREAQIVKAAYSQSLSRMWILYACFAAAGLLMSFGIQNQTLRTELVDETSGSTASQS</sequence>
<dbReference type="EMBL" id="BLKC01000041">
    <property type="protein sequence ID" value="GFF40534.1"/>
    <property type="molecule type" value="Genomic_DNA"/>
</dbReference>
<dbReference type="Proteomes" id="UP000465221">
    <property type="component" value="Unassembled WGS sequence"/>
</dbReference>
<dbReference type="SUPFAM" id="SSF103473">
    <property type="entry name" value="MFS general substrate transporter"/>
    <property type="match status" value="1"/>
</dbReference>
<proteinExistence type="inferred from homology"/>
<dbReference type="PANTHER" id="PTHR23501">
    <property type="entry name" value="MAJOR FACILITATOR SUPERFAMILY"/>
    <property type="match status" value="1"/>
</dbReference>
<accession>A0A8H3RUM8</accession>
<evidence type="ECO:0000256" key="3">
    <source>
        <dbReference type="ARBA" id="ARBA00022692"/>
    </source>
</evidence>
<dbReference type="InterPro" id="IPR036259">
    <property type="entry name" value="MFS_trans_sf"/>
</dbReference>
<feature type="transmembrane region" description="Helical" evidence="6">
    <location>
        <begin position="49"/>
        <end position="67"/>
    </location>
</feature>
<dbReference type="PANTHER" id="PTHR23501:SF102">
    <property type="entry name" value="DRUG TRANSPORTER, PUTATIVE (AFU_ORTHOLOGUE AFUA_3G08530)-RELATED"/>
    <property type="match status" value="1"/>
</dbReference>
<dbReference type="GO" id="GO:0005886">
    <property type="term" value="C:plasma membrane"/>
    <property type="evidence" value="ECO:0007669"/>
    <property type="project" value="TreeGrafter"/>
</dbReference>
<protein>
    <submittedName>
        <fullName evidence="7">Uncharacterized MFS-type transporter C1399.02</fullName>
    </submittedName>
</protein>
<comment type="caution">
    <text evidence="7">The sequence shown here is derived from an EMBL/GenBank/DDBJ whole genome shotgun (WGS) entry which is preliminary data.</text>
</comment>
<organism evidence="7 8">
    <name type="scientific">Aspergillus udagawae</name>
    <dbReference type="NCBI Taxonomy" id="91492"/>
    <lineage>
        <taxon>Eukaryota</taxon>
        <taxon>Fungi</taxon>
        <taxon>Dikarya</taxon>
        <taxon>Ascomycota</taxon>
        <taxon>Pezizomycotina</taxon>
        <taxon>Eurotiomycetes</taxon>
        <taxon>Eurotiomycetidae</taxon>
        <taxon>Eurotiales</taxon>
        <taxon>Aspergillaceae</taxon>
        <taxon>Aspergillus</taxon>
        <taxon>Aspergillus subgen. Fumigati</taxon>
    </lineage>
</organism>
<name>A0A8H3RUM8_9EURO</name>
<dbReference type="GO" id="GO:0022857">
    <property type="term" value="F:transmembrane transporter activity"/>
    <property type="evidence" value="ECO:0007669"/>
    <property type="project" value="TreeGrafter"/>
</dbReference>
<comment type="subcellular location">
    <subcellularLocation>
        <location evidence="1">Membrane</location>
        <topology evidence="1">Multi-pass membrane protein</topology>
    </subcellularLocation>
</comment>
<gene>
    <name evidence="7" type="ORF">IFM46972_06246</name>
</gene>
<comment type="similarity">
    <text evidence="2">Belongs to the major facilitator superfamily. TCR/Tet family.</text>
</comment>
<evidence type="ECO:0000256" key="2">
    <source>
        <dbReference type="ARBA" id="ARBA00007520"/>
    </source>
</evidence>
<evidence type="ECO:0000256" key="1">
    <source>
        <dbReference type="ARBA" id="ARBA00004141"/>
    </source>
</evidence>
<evidence type="ECO:0000256" key="6">
    <source>
        <dbReference type="SAM" id="Phobius"/>
    </source>
</evidence>
<keyword evidence="3 6" id="KW-0812">Transmembrane</keyword>